<dbReference type="Gene3D" id="1.25.40.10">
    <property type="entry name" value="Tetratricopeptide repeat domain"/>
    <property type="match status" value="1"/>
</dbReference>
<name>A0A845M4L5_9RHOB</name>
<feature type="signal peptide" evidence="1">
    <location>
        <begin position="1"/>
        <end position="24"/>
    </location>
</feature>
<accession>A0A845M4L5</accession>
<evidence type="ECO:0008006" key="4">
    <source>
        <dbReference type="Google" id="ProtNLM"/>
    </source>
</evidence>
<protein>
    <recommendedName>
        <fullName evidence="4">Tetratricopeptide repeat-containing protein</fullName>
    </recommendedName>
</protein>
<feature type="chain" id="PRO_5032285158" description="Tetratricopeptide repeat-containing protein" evidence="1">
    <location>
        <begin position="25"/>
        <end position="451"/>
    </location>
</feature>
<sequence length="451" mass="48547">MWGRRIIAVAAACLAIGLGDGAKAQDAQAGLPAALEALQAGDGRTALALTNRVIAQNPRNIDALLLKSRILFLYGQAREARDVARAAFEASGDLAPARYASALRLAELNAADGNYPLSQFWIRRALPYARSDAEVQQLSQVYQTVKDRNPWRFSFSAGIAPNSNINNGSSEDLIYLYGLPFVLSPTAQALSGYTGQADATLRYRVSQTDRSQTWIGIEGAGKVNWLDRTSRAAAPGARGSDYNFYSLGITATHIQLVGEGTRLEFTGRAGRNWYGGSKLSDFFGAGVSATVPIAEGRDALTLSARGDRALLVQGGLSPETTLRAAATYAHQLSWGDRVSAELSYAKTFSANAPQVYGLPRVELEYDFGRPIMGAHFEIGASYGYKDYSVSPYTASGRQDHILAGHVSAEFRNFSVLGFAPVVTVEGKRVWSNVPLYSQTSLSGGISFESRF</sequence>
<dbReference type="AlphaFoldDB" id="A0A845M4L5"/>
<keyword evidence="1" id="KW-0732">Signal</keyword>
<proteinExistence type="predicted"/>
<dbReference type="EMBL" id="WTUX01000017">
    <property type="protein sequence ID" value="MZR14162.1"/>
    <property type="molecule type" value="Genomic_DNA"/>
</dbReference>
<dbReference type="RefSeq" id="WP_161352279.1">
    <property type="nucleotide sequence ID" value="NZ_WTUX01000017.1"/>
</dbReference>
<comment type="caution">
    <text evidence="2">The sequence shown here is derived from an EMBL/GenBank/DDBJ whole genome shotgun (WGS) entry which is preliminary data.</text>
</comment>
<dbReference type="Proteomes" id="UP000467322">
    <property type="component" value="Unassembled WGS sequence"/>
</dbReference>
<evidence type="ECO:0000313" key="3">
    <source>
        <dbReference type="Proteomes" id="UP000467322"/>
    </source>
</evidence>
<dbReference type="InterPro" id="IPR011990">
    <property type="entry name" value="TPR-like_helical_dom_sf"/>
</dbReference>
<evidence type="ECO:0000313" key="2">
    <source>
        <dbReference type="EMBL" id="MZR14162.1"/>
    </source>
</evidence>
<evidence type="ECO:0000256" key="1">
    <source>
        <dbReference type="SAM" id="SignalP"/>
    </source>
</evidence>
<reference evidence="2 3" key="1">
    <citation type="submission" date="2019-12" db="EMBL/GenBank/DDBJ databases">
        <title>Maritimibacter sp. nov. sp. isolated from sea sand.</title>
        <authorList>
            <person name="Kim J."/>
            <person name="Jeong S.E."/>
            <person name="Jung H.S."/>
            <person name="Jeon C.O."/>
        </authorList>
    </citation>
    <scope>NUCLEOTIDE SEQUENCE [LARGE SCALE GENOMIC DNA]</scope>
    <source>
        <strain evidence="2 3">DP07</strain>
    </source>
</reference>
<gene>
    <name evidence="2" type="ORF">GQE99_14155</name>
</gene>
<keyword evidence="3" id="KW-1185">Reference proteome</keyword>
<organism evidence="2 3">
    <name type="scientific">Maritimibacter harenae</name>
    <dbReference type="NCBI Taxonomy" id="2606218"/>
    <lineage>
        <taxon>Bacteria</taxon>
        <taxon>Pseudomonadati</taxon>
        <taxon>Pseudomonadota</taxon>
        <taxon>Alphaproteobacteria</taxon>
        <taxon>Rhodobacterales</taxon>
        <taxon>Roseobacteraceae</taxon>
        <taxon>Maritimibacter</taxon>
    </lineage>
</organism>
<dbReference type="SUPFAM" id="SSF48452">
    <property type="entry name" value="TPR-like"/>
    <property type="match status" value="1"/>
</dbReference>